<dbReference type="Gene3D" id="2.40.50.100">
    <property type="match status" value="1"/>
</dbReference>
<dbReference type="InterPro" id="IPR058792">
    <property type="entry name" value="Beta-barrel_RND_2"/>
</dbReference>
<feature type="transmembrane region" description="Helical" evidence="9">
    <location>
        <begin position="15"/>
        <end position="33"/>
    </location>
</feature>
<dbReference type="FunFam" id="2.40.420.20:FF:000006">
    <property type="entry name" value="RND family efflux transporter MFP subunit"/>
    <property type="match status" value="1"/>
</dbReference>
<dbReference type="KEGG" id="ctes:O987_14520"/>
<accession>A0A076PUM1</accession>
<dbReference type="Proteomes" id="UP000028782">
    <property type="component" value="Chromosome"/>
</dbReference>
<dbReference type="GO" id="GO:0015679">
    <property type="term" value="P:plasma membrane copper ion transport"/>
    <property type="evidence" value="ECO:0007669"/>
    <property type="project" value="TreeGrafter"/>
</dbReference>
<feature type="domain" description="CzcB-like C-terminal circularly permuted SH3-like" evidence="13">
    <location>
        <begin position="376"/>
        <end position="437"/>
    </location>
</feature>
<gene>
    <name evidence="14" type="ORF">O987_14520</name>
</gene>
<dbReference type="GO" id="GO:0046686">
    <property type="term" value="P:response to cadmium ion"/>
    <property type="evidence" value="ECO:0007669"/>
    <property type="project" value="UniProtKB-KW"/>
</dbReference>
<dbReference type="FunFam" id="2.40.30.170:FF:000010">
    <property type="entry name" value="Efflux RND transporter periplasmic adaptor subunit"/>
    <property type="match status" value="1"/>
</dbReference>
<dbReference type="GO" id="GO:0060003">
    <property type="term" value="P:copper ion export"/>
    <property type="evidence" value="ECO:0007669"/>
    <property type="project" value="TreeGrafter"/>
</dbReference>
<evidence type="ECO:0000256" key="3">
    <source>
        <dbReference type="ARBA" id="ARBA00022833"/>
    </source>
</evidence>
<dbReference type="InterPro" id="IPR006143">
    <property type="entry name" value="RND_pump_MFP"/>
</dbReference>
<dbReference type="InterPro" id="IPR058648">
    <property type="entry name" value="HH_CzcB-like"/>
</dbReference>
<evidence type="ECO:0000256" key="4">
    <source>
        <dbReference type="ARBA" id="ARBA00023285"/>
    </source>
</evidence>
<dbReference type="PANTHER" id="PTHR30097">
    <property type="entry name" value="CATION EFFLUX SYSTEM PROTEIN CUSB"/>
    <property type="match status" value="1"/>
</dbReference>
<dbReference type="Pfam" id="PF25954">
    <property type="entry name" value="Beta-barrel_RND_2"/>
    <property type="match status" value="1"/>
</dbReference>
<evidence type="ECO:0000256" key="9">
    <source>
        <dbReference type="SAM" id="Phobius"/>
    </source>
</evidence>
<keyword evidence="7" id="KW-0175">Coiled coil</keyword>
<evidence type="ECO:0000256" key="5">
    <source>
        <dbReference type="ARBA" id="ARBA00043263"/>
    </source>
</evidence>
<dbReference type="Gene3D" id="2.40.30.170">
    <property type="match status" value="1"/>
</dbReference>
<feature type="region of interest" description="Disordered" evidence="8">
    <location>
        <begin position="36"/>
        <end position="107"/>
    </location>
</feature>
<comment type="similarity">
    <text evidence="1">Belongs to the membrane fusion protein (MFP) (TC 8.A.1) family.</text>
</comment>
<dbReference type="HOGENOM" id="CLU_018816_13_0_4"/>
<name>A0A076PUM1_COMTE</name>
<sequence>MNDTKSSPFGTRRTQIAIAAILVVGALSAALILRSGPDSSSAKGAGGQGHSEAASHADTEHHGEKQSGDHKDEKGHADGEHHDEKEQNDGAKSAEKKSAEGAHDDDEGLIQMDSQRMQAAGIRTAEVGSATVRSVLQLPGEIRFNEDKTAHVVPRVPGVVDSVPANLGQVVKKGQLLAVLSSAAVSEQRSELQAASQRLALARTSYAREQKLWEEKVSAEQDYLQARQTLREAEIAVSNAQQKLAANGAGGGGGALNRFELRAPFDGVIVEKHLAVGEAVQDTTQVFTISDLRSVWAEMRVAASDLPAVKVGEKATVKATAFSSSATGVVAYVGALIGQETRTAPARITLENPEGAWRPGLFVNVELTASSQQVPVAVASSAIQRLDGQNSVVFVPVKGGFRAQPVRVGRSDPQTTEILEGLKSGQSYVTEGSFMLKAELGKATAEHAH</sequence>
<proteinExistence type="inferred from homology"/>
<evidence type="ECO:0000259" key="13">
    <source>
        <dbReference type="Pfam" id="PF25975"/>
    </source>
</evidence>
<dbReference type="Gene3D" id="2.40.420.20">
    <property type="match status" value="1"/>
</dbReference>
<dbReference type="GO" id="GO:0030288">
    <property type="term" value="C:outer membrane-bounded periplasmic space"/>
    <property type="evidence" value="ECO:0007669"/>
    <property type="project" value="TreeGrafter"/>
</dbReference>
<dbReference type="GO" id="GO:0004601">
    <property type="term" value="F:peroxidase activity"/>
    <property type="evidence" value="ECO:0007669"/>
    <property type="project" value="UniProtKB-KW"/>
</dbReference>
<feature type="domain" description="CusB-like beta-barrel" evidence="11">
    <location>
        <begin position="294"/>
        <end position="370"/>
    </location>
</feature>
<organism evidence="14 15">
    <name type="scientific">Comamonas testosteroni TK102</name>
    <dbReference type="NCBI Taxonomy" id="1392005"/>
    <lineage>
        <taxon>Bacteria</taxon>
        <taxon>Pseudomonadati</taxon>
        <taxon>Pseudomonadota</taxon>
        <taxon>Betaproteobacteria</taxon>
        <taxon>Burkholderiales</taxon>
        <taxon>Comamonadaceae</taxon>
        <taxon>Comamonas</taxon>
    </lineage>
</organism>
<dbReference type="GO" id="GO:0016020">
    <property type="term" value="C:membrane"/>
    <property type="evidence" value="ECO:0007669"/>
    <property type="project" value="InterPro"/>
</dbReference>
<keyword evidence="14" id="KW-0560">Oxidoreductase</keyword>
<evidence type="ECO:0000256" key="6">
    <source>
        <dbReference type="ARBA" id="ARBA00058766"/>
    </source>
</evidence>
<dbReference type="GO" id="GO:0046914">
    <property type="term" value="F:transition metal ion binding"/>
    <property type="evidence" value="ECO:0007669"/>
    <property type="project" value="TreeGrafter"/>
</dbReference>
<dbReference type="InterPro" id="IPR051909">
    <property type="entry name" value="MFP_Cation_Efflux"/>
</dbReference>
<dbReference type="InterPro" id="IPR058649">
    <property type="entry name" value="CzcB_C"/>
</dbReference>
<dbReference type="Pfam" id="PF25975">
    <property type="entry name" value="CzcB_C"/>
    <property type="match status" value="1"/>
</dbReference>
<evidence type="ECO:0000259" key="12">
    <source>
        <dbReference type="Pfam" id="PF25973"/>
    </source>
</evidence>
<evidence type="ECO:0000259" key="10">
    <source>
        <dbReference type="Pfam" id="PF25893"/>
    </source>
</evidence>
<dbReference type="InterPro" id="IPR058647">
    <property type="entry name" value="BSH_CzcB-like"/>
</dbReference>
<dbReference type="PANTHER" id="PTHR30097:SF4">
    <property type="entry name" value="SLR6042 PROTEIN"/>
    <property type="match status" value="1"/>
</dbReference>
<evidence type="ECO:0000256" key="2">
    <source>
        <dbReference type="ARBA" id="ARBA00022448"/>
    </source>
</evidence>
<dbReference type="RefSeq" id="WP_029158349.1">
    <property type="nucleotide sequence ID" value="NZ_CP006704.1"/>
</dbReference>
<dbReference type="Gene3D" id="1.10.287.470">
    <property type="entry name" value="Helix hairpin bin"/>
    <property type="match status" value="1"/>
</dbReference>
<dbReference type="GO" id="GO:0022857">
    <property type="term" value="F:transmembrane transporter activity"/>
    <property type="evidence" value="ECO:0007669"/>
    <property type="project" value="InterPro"/>
</dbReference>
<dbReference type="AlphaFoldDB" id="A0A076PUM1"/>
<evidence type="ECO:0000256" key="8">
    <source>
        <dbReference type="SAM" id="MobiDB-lite"/>
    </source>
</evidence>
<reference evidence="14 15" key="1">
    <citation type="journal article" date="2014" name="Genome Announc.">
        <title>Complete Genome Sequence of Polychlorinated Biphenyl Degrader Comamonas testosteroni TK102 (NBRC 109938).</title>
        <authorList>
            <person name="Fukuda K."/>
            <person name="Hosoyama A."/>
            <person name="Tsuchikane K."/>
            <person name="Ohji S."/>
            <person name="Yamazoe A."/>
            <person name="Fujita N."/>
            <person name="Shintani M."/>
            <person name="Kimbara K."/>
        </authorList>
    </citation>
    <scope>NUCLEOTIDE SEQUENCE [LARGE SCALE GENOMIC DNA]</scope>
    <source>
        <strain evidence="14">TK102</strain>
    </source>
</reference>
<feature type="domain" description="CzcB-like alpha-helical hairpin" evidence="10">
    <location>
        <begin position="187"/>
        <end position="246"/>
    </location>
</feature>
<keyword evidence="9" id="KW-0472">Membrane</keyword>
<feature type="compositionally biased region" description="Basic and acidic residues" evidence="8">
    <location>
        <begin position="53"/>
        <end position="102"/>
    </location>
</feature>
<dbReference type="Pfam" id="PF25973">
    <property type="entry name" value="BSH_CzcB"/>
    <property type="match status" value="1"/>
</dbReference>
<dbReference type="Pfam" id="PF25893">
    <property type="entry name" value="HH_CzcB"/>
    <property type="match status" value="1"/>
</dbReference>
<feature type="coiled-coil region" evidence="7">
    <location>
        <begin position="216"/>
        <end position="243"/>
    </location>
</feature>
<keyword evidence="4" id="KW-0170">Cobalt</keyword>
<keyword evidence="5" id="KW-0105">Cadmium resistance</keyword>
<dbReference type="EMBL" id="CP006704">
    <property type="protein sequence ID" value="AIJ47017.1"/>
    <property type="molecule type" value="Genomic_DNA"/>
</dbReference>
<comment type="function">
    <text evidence="6">CzcA and CzcB together would act in zinc efflux nearly as effectively as the complete czc efflux system (CzcABC). The CzcB protein is thought to funnel zinc cations to the CzcA transport protein.</text>
</comment>
<dbReference type="NCBIfam" id="TIGR01730">
    <property type="entry name" value="RND_mfp"/>
    <property type="match status" value="1"/>
</dbReference>
<evidence type="ECO:0000313" key="14">
    <source>
        <dbReference type="EMBL" id="AIJ47017.1"/>
    </source>
</evidence>
<dbReference type="SUPFAM" id="SSF111369">
    <property type="entry name" value="HlyD-like secretion proteins"/>
    <property type="match status" value="1"/>
</dbReference>
<keyword evidence="14" id="KW-0575">Peroxidase</keyword>
<evidence type="ECO:0000256" key="7">
    <source>
        <dbReference type="SAM" id="Coils"/>
    </source>
</evidence>
<keyword evidence="3" id="KW-0862">Zinc</keyword>
<evidence type="ECO:0000259" key="11">
    <source>
        <dbReference type="Pfam" id="PF25954"/>
    </source>
</evidence>
<keyword evidence="9" id="KW-1133">Transmembrane helix</keyword>
<evidence type="ECO:0000313" key="15">
    <source>
        <dbReference type="Proteomes" id="UP000028782"/>
    </source>
</evidence>
<evidence type="ECO:0000256" key="1">
    <source>
        <dbReference type="ARBA" id="ARBA00009477"/>
    </source>
</evidence>
<feature type="domain" description="CzcB-like barrel-sandwich hybrid" evidence="12">
    <location>
        <begin position="148"/>
        <end position="291"/>
    </location>
</feature>
<protein>
    <submittedName>
        <fullName evidence="14">Cytochrome C peroxidase</fullName>
    </submittedName>
</protein>
<keyword evidence="9" id="KW-0812">Transmembrane</keyword>
<keyword evidence="2" id="KW-0813">Transport</keyword>